<feature type="non-terminal residue" evidence="1">
    <location>
        <position position="1"/>
    </location>
</feature>
<dbReference type="EMBL" id="BARW01031462">
    <property type="protein sequence ID" value="GAJ03433.1"/>
    <property type="molecule type" value="Genomic_DNA"/>
</dbReference>
<sequence>RTGAGWQAQESVPEVDFNNGQTSQHIAIDSLNNVHVIFSGQGWGANPAQYSIQYRQRTGAGWQAQEDTVNVATHQYAEGIALDSSDDAHIVFSGFGWGIWPAQRSIQYIKRVAGVWGGQEGVSNKNNEQRLSSIALDLGGNIHVSWTGKGYMPNWNRRNIQYRKRTAVGWQAQVEITNRPDDQWTPYLLWANHPTVDGVKTNIPLTGCAVVYSGTLPAYNQIEYYYPVDLTWESPIPPTPIAINKS</sequence>
<proteinExistence type="predicted"/>
<reference evidence="1" key="1">
    <citation type="journal article" date="2014" name="Front. Microbiol.">
        <title>High frequency of phylogenetically diverse reductive dehalogenase-homologous genes in deep subseafloor sedimentary metagenomes.</title>
        <authorList>
            <person name="Kawai M."/>
            <person name="Futagami T."/>
            <person name="Toyoda A."/>
            <person name="Takaki Y."/>
            <person name="Nishi S."/>
            <person name="Hori S."/>
            <person name="Arai W."/>
            <person name="Tsubouchi T."/>
            <person name="Morono Y."/>
            <person name="Uchiyama I."/>
            <person name="Ito T."/>
            <person name="Fujiyama A."/>
            <person name="Inagaki F."/>
            <person name="Takami H."/>
        </authorList>
    </citation>
    <scope>NUCLEOTIDE SEQUENCE</scope>
    <source>
        <strain evidence="1">Expedition CK06-06</strain>
    </source>
</reference>
<evidence type="ECO:0000313" key="1">
    <source>
        <dbReference type="EMBL" id="GAJ03433.1"/>
    </source>
</evidence>
<feature type="non-terminal residue" evidence="1">
    <location>
        <position position="246"/>
    </location>
</feature>
<protein>
    <submittedName>
        <fullName evidence="1">Uncharacterized protein</fullName>
    </submittedName>
</protein>
<comment type="caution">
    <text evidence="1">The sequence shown here is derived from an EMBL/GenBank/DDBJ whole genome shotgun (WGS) entry which is preliminary data.</text>
</comment>
<dbReference type="AlphaFoldDB" id="X1TDN9"/>
<organism evidence="1">
    <name type="scientific">marine sediment metagenome</name>
    <dbReference type="NCBI Taxonomy" id="412755"/>
    <lineage>
        <taxon>unclassified sequences</taxon>
        <taxon>metagenomes</taxon>
        <taxon>ecological metagenomes</taxon>
    </lineage>
</organism>
<name>X1TDN9_9ZZZZ</name>
<gene>
    <name evidence="1" type="ORF">S12H4_50040</name>
</gene>
<accession>X1TDN9</accession>